<evidence type="ECO:0000256" key="3">
    <source>
        <dbReference type="SAM" id="MobiDB-lite"/>
    </source>
</evidence>
<dbReference type="RefSeq" id="WP_267780846.1">
    <property type="nucleotide sequence ID" value="NZ_CP113089.1"/>
</dbReference>
<dbReference type="GO" id="GO:0051287">
    <property type="term" value="F:NAD binding"/>
    <property type="evidence" value="ECO:0007669"/>
    <property type="project" value="InterPro"/>
</dbReference>
<dbReference type="Gene3D" id="3.40.50.720">
    <property type="entry name" value="NAD(P)-binding Rossmann-like Domain"/>
    <property type="match status" value="2"/>
</dbReference>
<dbReference type="PANTHER" id="PTHR43333">
    <property type="entry name" value="2-HACID_DH_C DOMAIN-CONTAINING PROTEIN"/>
    <property type="match status" value="1"/>
</dbReference>
<dbReference type="InterPro" id="IPR036291">
    <property type="entry name" value="NAD(P)-bd_dom_sf"/>
</dbReference>
<keyword evidence="2" id="KW-0520">NAD</keyword>
<organism evidence="5 6">
    <name type="scientific">Microcella daejeonensis</name>
    <dbReference type="NCBI Taxonomy" id="2994971"/>
    <lineage>
        <taxon>Bacteria</taxon>
        <taxon>Bacillati</taxon>
        <taxon>Actinomycetota</taxon>
        <taxon>Actinomycetes</taxon>
        <taxon>Micrococcales</taxon>
        <taxon>Microbacteriaceae</taxon>
        <taxon>Microcella</taxon>
    </lineage>
</organism>
<evidence type="ECO:0000259" key="4">
    <source>
        <dbReference type="Pfam" id="PF02826"/>
    </source>
</evidence>
<dbReference type="EMBL" id="CP113089">
    <property type="protein sequence ID" value="WAB81089.1"/>
    <property type="molecule type" value="Genomic_DNA"/>
</dbReference>
<feature type="region of interest" description="Disordered" evidence="3">
    <location>
        <begin position="1"/>
        <end position="64"/>
    </location>
</feature>
<name>A0A9E8MKA3_9MICO</name>
<evidence type="ECO:0000313" key="6">
    <source>
        <dbReference type="Proteomes" id="UP001164706"/>
    </source>
</evidence>
<gene>
    <name evidence="5" type="ORF">OVN18_11105</name>
</gene>
<accession>A0A9E8MKA3</accession>
<dbReference type="InterPro" id="IPR006140">
    <property type="entry name" value="D-isomer_DH_NAD-bd"/>
</dbReference>
<feature type="domain" description="D-isomer specific 2-hydroxyacid dehydrogenase NAD-binding" evidence="4">
    <location>
        <begin position="169"/>
        <end position="330"/>
    </location>
</feature>
<keyword evidence="6" id="KW-1185">Reference proteome</keyword>
<dbReference type="KEGG" id="mdb:OVN18_11105"/>
<evidence type="ECO:0000313" key="5">
    <source>
        <dbReference type="EMBL" id="WAB81089.1"/>
    </source>
</evidence>
<sequence length="367" mass="38668">MTPRGPRVHEQPDPDPLSGATPSAPARSLVPEGPIGHPDQHRDPVAGTARLPEGGRRPEPGPIAVLPRPTALFVDAAVAGGAEIAPLDARTRGLIWLSERRADELGEILEQYPGIGWVQLPWAGVDGFASVLPRFADGGGPVFTSAKGAYSEPVAEHAIALLHAVMRELGPKARTARWAPVRTGLSLFGAHIVLVGAGGIAAELLRLLAPWRVRVTVVRRSAEPMPGADRTVVAADMRSVLPEADAVILAAASTPESRHLLGAEELALLPAHAAIVNIARGALIDTDALTTALREKRLLGAGLDVTDPEPLPDDHPLWREPRCIITSHSADTPEMTAPLLARRITGNVRGFLGDGRFVGLVDPASGY</sequence>
<evidence type="ECO:0000256" key="1">
    <source>
        <dbReference type="ARBA" id="ARBA00023002"/>
    </source>
</evidence>
<evidence type="ECO:0000256" key="2">
    <source>
        <dbReference type="ARBA" id="ARBA00023027"/>
    </source>
</evidence>
<dbReference type="GO" id="GO:0016491">
    <property type="term" value="F:oxidoreductase activity"/>
    <property type="evidence" value="ECO:0007669"/>
    <property type="project" value="UniProtKB-KW"/>
</dbReference>
<dbReference type="Proteomes" id="UP001164706">
    <property type="component" value="Chromosome"/>
</dbReference>
<dbReference type="Pfam" id="PF02826">
    <property type="entry name" value="2-Hacid_dh_C"/>
    <property type="match status" value="1"/>
</dbReference>
<reference evidence="5" key="1">
    <citation type="submission" date="2022-11" db="EMBL/GenBank/DDBJ databases">
        <title>Description of Microcella daejonensis nov. sp, isolated from riverside soil.</title>
        <authorList>
            <person name="Molina K.M."/>
            <person name="Kim S.B."/>
        </authorList>
    </citation>
    <scope>NUCLEOTIDE SEQUENCE</scope>
    <source>
        <strain evidence="5">MMS21-STM12</strain>
    </source>
</reference>
<dbReference type="SUPFAM" id="SSF51735">
    <property type="entry name" value="NAD(P)-binding Rossmann-fold domains"/>
    <property type="match status" value="1"/>
</dbReference>
<dbReference type="PANTHER" id="PTHR43333:SF1">
    <property type="entry name" value="D-ISOMER SPECIFIC 2-HYDROXYACID DEHYDROGENASE NAD-BINDING DOMAIN-CONTAINING PROTEIN"/>
    <property type="match status" value="1"/>
</dbReference>
<proteinExistence type="predicted"/>
<protein>
    <submittedName>
        <fullName evidence="5">NAD-binding protein</fullName>
    </submittedName>
</protein>
<dbReference type="AlphaFoldDB" id="A0A9E8MKA3"/>
<keyword evidence="1" id="KW-0560">Oxidoreductase</keyword>